<name>A0A918GDE3_9PSEU</name>
<dbReference type="EMBL" id="BMRB01000002">
    <property type="protein sequence ID" value="GGS30082.1"/>
    <property type="molecule type" value="Genomic_DNA"/>
</dbReference>
<reference evidence="1" key="2">
    <citation type="submission" date="2020-09" db="EMBL/GenBank/DDBJ databases">
        <authorList>
            <person name="Sun Q."/>
            <person name="Ohkuma M."/>
        </authorList>
    </citation>
    <scope>NUCLEOTIDE SEQUENCE</scope>
    <source>
        <strain evidence="1">JCM 3276</strain>
    </source>
</reference>
<organism evidence="1 2">
    <name type="scientific">Actinokineospora fastidiosa</name>
    <dbReference type="NCBI Taxonomy" id="1816"/>
    <lineage>
        <taxon>Bacteria</taxon>
        <taxon>Bacillati</taxon>
        <taxon>Actinomycetota</taxon>
        <taxon>Actinomycetes</taxon>
        <taxon>Pseudonocardiales</taxon>
        <taxon>Pseudonocardiaceae</taxon>
        <taxon>Actinokineospora</taxon>
    </lineage>
</organism>
<gene>
    <name evidence="1" type="ORF">GCM10010171_24420</name>
</gene>
<evidence type="ECO:0000313" key="2">
    <source>
        <dbReference type="Proteomes" id="UP000660680"/>
    </source>
</evidence>
<dbReference type="RefSeq" id="WP_189210532.1">
    <property type="nucleotide sequence ID" value="NZ_BMRB01000002.1"/>
</dbReference>
<sequence>MEAKQVDDVVQRLEWKVGRRMQDVGALGREFHTHLLPSVAALPEIVG</sequence>
<keyword evidence="2" id="KW-1185">Reference proteome</keyword>
<protein>
    <submittedName>
        <fullName evidence="1">Uncharacterized protein</fullName>
    </submittedName>
</protein>
<reference evidence="1" key="1">
    <citation type="journal article" date="2014" name="Int. J. Syst. Evol. Microbiol.">
        <title>Complete genome sequence of Corynebacterium casei LMG S-19264T (=DSM 44701T), isolated from a smear-ripened cheese.</title>
        <authorList>
            <consortium name="US DOE Joint Genome Institute (JGI-PGF)"/>
            <person name="Walter F."/>
            <person name="Albersmeier A."/>
            <person name="Kalinowski J."/>
            <person name="Ruckert C."/>
        </authorList>
    </citation>
    <scope>NUCLEOTIDE SEQUENCE</scope>
    <source>
        <strain evidence="1">JCM 3276</strain>
    </source>
</reference>
<accession>A0A918GDE3</accession>
<proteinExistence type="predicted"/>
<dbReference type="Proteomes" id="UP000660680">
    <property type="component" value="Unassembled WGS sequence"/>
</dbReference>
<evidence type="ECO:0000313" key="1">
    <source>
        <dbReference type="EMBL" id="GGS30082.1"/>
    </source>
</evidence>
<comment type="caution">
    <text evidence="1">The sequence shown here is derived from an EMBL/GenBank/DDBJ whole genome shotgun (WGS) entry which is preliminary data.</text>
</comment>
<dbReference type="AlphaFoldDB" id="A0A918GDE3"/>